<name>A0A5B6X2S1_9ROSI</name>
<dbReference type="EMBL" id="SMMG02000001">
    <property type="protein sequence ID" value="KAA3488148.1"/>
    <property type="molecule type" value="Genomic_DNA"/>
</dbReference>
<evidence type="ECO:0000256" key="1">
    <source>
        <dbReference type="SAM" id="MobiDB-lite"/>
    </source>
</evidence>
<evidence type="ECO:0000313" key="2">
    <source>
        <dbReference type="EMBL" id="KAA3488148.1"/>
    </source>
</evidence>
<dbReference type="Proteomes" id="UP000325315">
    <property type="component" value="Unassembled WGS sequence"/>
</dbReference>
<organism evidence="2 3">
    <name type="scientific">Gossypium australe</name>
    <dbReference type="NCBI Taxonomy" id="47621"/>
    <lineage>
        <taxon>Eukaryota</taxon>
        <taxon>Viridiplantae</taxon>
        <taxon>Streptophyta</taxon>
        <taxon>Embryophyta</taxon>
        <taxon>Tracheophyta</taxon>
        <taxon>Spermatophyta</taxon>
        <taxon>Magnoliopsida</taxon>
        <taxon>eudicotyledons</taxon>
        <taxon>Gunneridae</taxon>
        <taxon>Pentapetalae</taxon>
        <taxon>rosids</taxon>
        <taxon>malvids</taxon>
        <taxon>Malvales</taxon>
        <taxon>Malvaceae</taxon>
        <taxon>Malvoideae</taxon>
        <taxon>Gossypium</taxon>
    </lineage>
</organism>
<dbReference type="PANTHER" id="PTHR32108">
    <property type="entry name" value="DNA-DIRECTED RNA POLYMERASE SUBUNIT ALPHA"/>
    <property type="match status" value="1"/>
</dbReference>
<comment type="caution">
    <text evidence="2">The sequence shown here is derived from an EMBL/GenBank/DDBJ whole genome shotgun (WGS) entry which is preliminary data.</text>
</comment>
<accession>A0A5B6X2S1</accession>
<feature type="region of interest" description="Disordered" evidence="1">
    <location>
        <begin position="271"/>
        <end position="293"/>
    </location>
</feature>
<dbReference type="OrthoDB" id="999492at2759"/>
<protein>
    <submittedName>
        <fullName evidence="2">Uncharacterized protein</fullName>
    </submittedName>
</protein>
<reference evidence="3" key="1">
    <citation type="journal article" date="2019" name="Plant Biotechnol. J.">
        <title>Genome sequencing of the Australian wild diploid species Gossypium australe highlights disease resistance and delayed gland morphogenesis.</title>
        <authorList>
            <person name="Cai Y."/>
            <person name="Cai X."/>
            <person name="Wang Q."/>
            <person name="Wang P."/>
            <person name="Zhang Y."/>
            <person name="Cai C."/>
            <person name="Xu Y."/>
            <person name="Wang K."/>
            <person name="Zhou Z."/>
            <person name="Wang C."/>
            <person name="Geng S."/>
            <person name="Li B."/>
            <person name="Dong Q."/>
            <person name="Hou Y."/>
            <person name="Wang H."/>
            <person name="Ai P."/>
            <person name="Liu Z."/>
            <person name="Yi F."/>
            <person name="Sun M."/>
            <person name="An G."/>
            <person name="Cheng J."/>
            <person name="Zhang Y."/>
            <person name="Shi Q."/>
            <person name="Xie Y."/>
            <person name="Shi X."/>
            <person name="Chang Y."/>
            <person name="Huang F."/>
            <person name="Chen Y."/>
            <person name="Hong S."/>
            <person name="Mi L."/>
            <person name="Sun Q."/>
            <person name="Zhang L."/>
            <person name="Zhou B."/>
            <person name="Peng R."/>
            <person name="Zhang X."/>
            <person name="Liu F."/>
        </authorList>
    </citation>
    <scope>NUCLEOTIDE SEQUENCE [LARGE SCALE GENOMIC DNA]</scope>
    <source>
        <strain evidence="3">cv. PA1801</strain>
    </source>
</reference>
<dbReference type="AlphaFoldDB" id="A0A5B6X2S1"/>
<evidence type="ECO:0000313" key="3">
    <source>
        <dbReference type="Proteomes" id="UP000325315"/>
    </source>
</evidence>
<proteinExistence type="predicted"/>
<sequence length="293" mass="33396">MQPPFPKWYEANAQCEYHAGIIGHSIENCTAFKKLIERFIKMGIVKFNDPLGPNVAANPLPSHSNKGVNAIIENGGKRTKMDVEEVKTPLKWVWKKMVESGLITKDLGEKSRKARNYCEFHDEKGHEIQRCSESRALVQGLMDNKELEFFEHTEGLEGEYVCASEEKLTEKVYRSNHPVVIISRPRINKARVQVAPRVIIQKPVSFPYKDSKRVPWNYNCNVMIPGEENPANTSEEGQDMGFYTRSGRCYDTPNTKAELVKRKSLAIEQKKEKLTGLESPVNEPITKKESKNS</sequence>
<gene>
    <name evidence="2" type="ORF">EPI10_031923</name>
</gene>
<dbReference type="PANTHER" id="PTHR32108:SF5">
    <property type="entry name" value="DYNACTIN SUBUNIT 1-LIKE"/>
    <property type="match status" value="1"/>
</dbReference>
<keyword evidence="3" id="KW-1185">Reference proteome</keyword>